<keyword evidence="9 11" id="KW-0472">Membrane</keyword>
<dbReference type="PANTHER" id="PTHR48040:SF45">
    <property type="entry name" value="PLEIOTROPIC DRUG RESISTANCE PROTEIN 1-LIKE"/>
    <property type="match status" value="1"/>
</dbReference>
<dbReference type="Pfam" id="PF19055">
    <property type="entry name" value="ABC2_membrane_7"/>
    <property type="match status" value="1"/>
</dbReference>
<dbReference type="PROSITE" id="PS50893">
    <property type="entry name" value="ABC_TRANSPORTER_2"/>
    <property type="match status" value="1"/>
</dbReference>
<dbReference type="InterPro" id="IPR013581">
    <property type="entry name" value="PDR_assoc"/>
</dbReference>
<dbReference type="InterPro" id="IPR043926">
    <property type="entry name" value="ABCG_dom"/>
</dbReference>
<dbReference type="Pfam" id="PF08370">
    <property type="entry name" value="PDR_assoc"/>
    <property type="match status" value="2"/>
</dbReference>
<evidence type="ECO:0000256" key="7">
    <source>
        <dbReference type="ARBA" id="ARBA00022840"/>
    </source>
</evidence>
<feature type="transmembrane region" description="Helical" evidence="11">
    <location>
        <begin position="1041"/>
        <end position="1060"/>
    </location>
</feature>
<evidence type="ECO:0000256" key="11">
    <source>
        <dbReference type="SAM" id="Phobius"/>
    </source>
</evidence>
<feature type="transmembrane region" description="Helical" evidence="11">
    <location>
        <begin position="393"/>
        <end position="419"/>
    </location>
</feature>
<protein>
    <recommendedName>
        <fullName evidence="12">ABC transporter domain-containing protein</fullName>
    </recommendedName>
</protein>
<evidence type="ECO:0000256" key="5">
    <source>
        <dbReference type="ARBA" id="ARBA00022737"/>
    </source>
</evidence>
<evidence type="ECO:0000313" key="14">
    <source>
        <dbReference type="Proteomes" id="UP001642360"/>
    </source>
</evidence>
<comment type="caution">
    <text evidence="13">The sequence shown here is derived from an EMBL/GenBank/DDBJ whole genome shotgun (WGS) entry which is preliminary data.</text>
</comment>
<keyword evidence="3" id="KW-0813">Transport</keyword>
<comment type="similarity">
    <text evidence="2">Belongs to the ABC transporter superfamily. ABCG family. PDR (TC 3.A.1.205) subfamily.</text>
</comment>
<evidence type="ECO:0000256" key="9">
    <source>
        <dbReference type="ARBA" id="ARBA00023136"/>
    </source>
</evidence>
<dbReference type="InterPro" id="IPR034003">
    <property type="entry name" value="ABCG_PDR_2"/>
</dbReference>
<dbReference type="SUPFAM" id="SSF52540">
    <property type="entry name" value="P-loop containing nucleoside triphosphate hydrolases"/>
    <property type="match status" value="2"/>
</dbReference>
<feature type="transmembrane region" description="Helical" evidence="11">
    <location>
        <begin position="1072"/>
        <end position="1091"/>
    </location>
</feature>
<dbReference type="InterPro" id="IPR003439">
    <property type="entry name" value="ABC_transporter-like_ATP-bd"/>
</dbReference>
<comment type="subcellular location">
    <subcellularLocation>
        <location evidence="1">Membrane</location>
        <topology evidence="1">Multi-pass membrane protein</topology>
    </subcellularLocation>
</comment>
<name>A0ABC8U1S5_9AQUA</name>
<feature type="region of interest" description="Disordered" evidence="10">
    <location>
        <begin position="569"/>
        <end position="606"/>
    </location>
</feature>
<keyword evidence="14" id="KW-1185">Reference proteome</keyword>
<dbReference type="SMART" id="SM00382">
    <property type="entry name" value="AAA"/>
    <property type="match status" value="2"/>
</dbReference>
<dbReference type="PANTHER" id="PTHR48040">
    <property type="entry name" value="PLEIOTROPIC DRUG RESISTANCE PROTEIN 1-LIKE ISOFORM X1"/>
    <property type="match status" value="1"/>
</dbReference>
<dbReference type="InterPro" id="IPR013525">
    <property type="entry name" value="ABC2_TM"/>
</dbReference>
<dbReference type="GO" id="GO:0016020">
    <property type="term" value="C:membrane"/>
    <property type="evidence" value="ECO:0007669"/>
    <property type="project" value="UniProtKB-SubCell"/>
</dbReference>
<dbReference type="FunFam" id="3.40.50.300:FF:003848">
    <property type="entry name" value="Pleiotropic drug resistance 12 isoform 3"/>
    <property type="match status" value="1"/>
</dbReference>
<feature type="transmembrane region" description="Helical" evidence="11">
    <location>
        <begin position="1111"/>
        <end position="1132"/>
    </location>
</feature>
<organism evidence="13 14">
    <name type="scientific">Ilex paraguariensis</name>
    <name type="common">yerba mate</name>
    <dbReference type="NCBI Taxonomy" id="185542"/>
    <lineage>
        <taxon>Eukaryota</taxon>
        <taxon>Viridiplantae</taxon>
        <taxon>Streptophyta</taxon>
        <taxon>Embryophyta</taxon>
        <taxon>Tracheophyta</taxon>
        <taxon>Spermatophyta</taxon>
        <taxon>Magnoliopsida</taxon>
        <taxon>eudicotyledons</taxon>
        <taxon>Gunneridae</taxon>
        <taxon>Pentapetalae</taxon>
        <taxon>asterids</taxon>
        <taxon>campanulids</taxon>
        <taxon>Aquifoliales</taxon>
        <taxon>Aquifoliaceae</taxon>
        <taxon>Ilex</taxon>
    </lineage>
</organism>
<evidence type="ECO:0000256" key="8">
    <source>
        <dbReference type="ARBA" id="ARBA00022989"/>
    </source>
</evidence>
<keyword evidence="4 11" id="KW-0812">Transmembrane</keyword>
<feature type="transmembrane region" description="Helical" evidence="11">
    <location>
        <begin position="516"/>
        <end position="542"/>
    </location>
</feature>
<evidence type="ECO:0000259" key="12">
    <source>
        <dbReference type="PROSITE" id="PS50893"/>
    </source>
</evidence>
<dbReference type="CDD" id="cd03232">
    <property type="entry name" value="ABCG_PDR_domain2"/>
    <property type="match status" value="1"/>
</dbReference>
<dbReference type="FunFam" id="3.40.50.300:FF:000059">
    <property type="entry name" value="ABC transporter G family member 40"/>
    <property type="match status" value="1"/>
</dbReference>
<dbReference type="Pfam" id="PF00005">
    <property type="entry name" value="ABC_tran"/>
    <property type="match status" value="2"/>
</dbReference>
<dbReference type="Pfam" id="PF01061">
    <property type="entry name" value="ABC2_membrane"/>
    <property type="match status" value="1"/>
</dbReference>
<dbReference type="GO" id="GO:0005524">
    <property type="term" value="F:ATP binding"/>
    <property type="evidence" value="ECO:0007669"/>
    <property type="project" value="UniProtKB-KW"/>
</dbReference>
<keyword evidence="6" id="KW-0547">Nucleotide-binding</keyword>
<dbReference type="InterPro" id="IPR029481">
    <property type="entry name" value="ABC_trans_N"/>
</dbReference>
<evidence type="ECO:0000256" key="3">
    <source>
        <dbReference type="ARBA" id="ARBA00022448"/>
    </source>
</evidence>
<keyword evidence="5" id="KW-0677">Repeat</keyword>
<accession>A0ABC8U1S5</accession>
<sequence length="1138" mass="127736">MESGDIFRVSSARVSSSSVWRNSAREIFSMSSREEDDEEALKWAALEKLPTYLRIRRGILTEEGGQSREIDIANLGPVEKKNLMERLVKIAEEDNEKFLMKLKERIDRVGLDLPTIEVRFENLNVDAEAYVGGRALPTLFNFSVNMVEGFLNSIHVLPSRKKPLPILHDVSGIIKPARMVLLLGPPSSGKTTLLLALAGKLGSDLKVSGRVTYNGHGMEEFVPQRTSAYISQHDLHLGELTVRETLAFSARCQGVGARYEMLGELSRREKEANIKPDPDVDIYMKAASLEGQEASVVTDYILKILGLEICADTLVGDEMRRGISGGQRKRLTTDDIKKWWLWGYWVSPMMYGQNAIAVNEFLGKSWRHVLPNSTEPLGVTVLKSRGIFPEARWYWIGIGALIGYVFVFNFLFTLALIYLNPFGKPQAILSEETLAERNASTTGELIEISSRRKSSSDDIKKWWLWGYWFSPMMYGQNAIAVNEFLGKSWRHVLPNSTEPLGVTVLKSRGIFPEARWYWIGIGALIGYVFVFNFLFTLALIYLNPFGKPQAILSEETLAERNASTTGELIEISSRRKSSSERGSEVQRNVSSRSMSSRVGNISENDPNRKQGMVLPFEPLSITFDDIRYAVDMPQVFLVLKMCLCLDGIVSWKVTERGSEVQRNVSSRSMSSRVGNISANDPNRKQGMVLPFEPLSITFDDIRYAVDMPQEMKTQGVPEDQLELLKGVSGAFRPGILTALMGVSGAGKTTLMDVLAGRKTGGYIEGRITISGYPKKQETFARIAGYCEQTDIHSPHVTVYESLQYSAWLRLPPEVDTASRKMFVEEVMELVELAPLREALVGLPGVNGLSTEQRKRLTIAVELVANPSIIFMDEPTSGLDARAAAIVMRTVRNTVDTGRTVVCTIHQPSIDIFDAFDELFLLERGGEEIYVGPVGRHSSHLIEYFEGINGVNKIKDGYNPATWMLEVTSAAHEAALAVNFAEVYKNSELYRRNKTMIKELSTPAPGSKDLYFPSQYSQSFLTQCMACLWKQHWSYWRNPSYIAVRLMFTTFIALMFGTIFWDIGSLRRRQEDIFNAMGSMYAAVLFIGVQNSTSVQPVVAIERTVFYRERAAGMYSALPYAFGQVNCLYLFFFGASKLY</sequence>
<evidence type="ECO:0000256" key="10">
    <source>
        <dbReference type="SAM" id="MobiDB-lite"/>
    </source>
</evidence>
<evidence type="ECO:0000256" key="4">
    <source>
        <dbReference type="ARBA" id="ARBA00022692"/>
    </source>
</evidence>
<dbReference type="Gene3D" id="3.40.50.300">
    <property type="entry name" value="P-loop containing nucleotide triphosphate hydrolases"/>
    <property type="match status" value="2"/>
</dbReference>
<keyword evidence="8 11" id="KW-1133">Transmembrane helix</keyword>
<dbReference type="AlphaFoldDB" id="A0ABC8U1S5"/>
<dbReference type="InterPro" id="IPR027417">
    <property type="entry name" value="P-loop_NTPase"/>
</dbReference>
<keyword evidence="7" id="KW-0067">ATP-binding</keyword>
<evidence type="ECO:0000256" key="6">
    <source>
        <dbReference type="ARBA" id="ARBA00022741"/>
    </source>
</evidence>
<gene>
    <name evidence="13" type="ORF">ILEXP_LOCUS44858</name>
</gene>
<dbReference type="Proteomes" id="UP001642360">
    <property type="component" value="Unassembled WGS sequence"/>
</dbReference>
<proteinExistence type="inferred from homology"/>
<evidence type="ECO:0000256" key="1">
    <source>
        <dbReference type="ARBA" id="ARBA00004141"/>
    </source>
</evidence>
<dbReference type="Pfam" id="PF14510">
    <property type="entry name" value="ABC_trans_N"/>
    <property type="match status" value="1"/>
</dbReference>
<evidence type="ECO:0000256" key="2">
    <source>
        <dbReference type="ARBA" id="ARBA00006012"/>
    </source>
</evidence>
<evidence type="ECO:0000313" key="13">
    <source>
        <dbReference type="EMBL" id="CAK9175063.1"/>
    </source>
</evidence>
<dbReference type="InterPro" id="IPR003593">
    <property type="entry name" value="AAA+_ATPase"/>
</dbReference>
<feature type="compositionally biased region" description="Low complexity" evidence="10">
    <location>
        <begin position="585"/>
        <end position="598"/>
    </location>
</feature>
<feature type="domain" description="ABC transporter" evidence="12">
    <location>
        <begin position="696"/>
        <end position="948"/>
    </location>
</feature>
<reference evidence="13 14" key="1">
    <citation type="submission" date="2024-02" db="EMBL/GenBank/DDBJ databases">
        <authorList>
            <person name="Vignale AGUSTIN F."/>
            <person name="Sosa J E."/>
            <person name="Modenutti C."/>
        </authorList>
    </citation>
    <scope>NUCLEOTIDE SEQUENCE [LARGE SCALE GENOMIC DNA]</scope>
</reference>
<dbReference type="EMBL" id="CAUOFW020006525">
    <property type="protein sequence ID" value="CAK9175063.1"/>
    <property type="molecule type" value="Genomic_DNA"/>
</dbReference>